<comment type="caution">
    <text evidence="2">The sequence shown here is derived from an EMBL/GenBank/DDBJ whole genome shotgun (WGS) entry which is preliminary data.</text>
</comment>
<feature type="region of interest" description="Disordered" evidence="1">
    <location>
        <begin position="37"/>
        <end position="62"/>
    </location>
</feature>
<sequence>MTQCSGCSPSSIAGRLLSDYAFRMNPKIQELLAELERERAERERERAELDQKDNGVKTRKLR</sequence>
<organism evidence="2 3">
    <name type="scientific">Blastomyces percursus</name>
    <dbReference type="NCBI Taxonomy" id="1658174"/>
    <lineage>
        <taxon>Eukaryota</taxon>
        <taxon>Fungi</taxon>
        <taxon>Dikarya</taxon>
        <taxon>Ascomycota</taxon>
        <taxon>Pezizomycotina</taxon>
        <taxon>Eurotiomycetes</taxon>
        <taxon>Eurotiomycetidae</taxon>
        <taxon>Onygenales</taxon>
        <taxon>Ajellomycetaceae</taxon>
        <taxon>Blastomyces</taxon>
    </lineage>
</organism>
<feature type="compositionally biased region" description="Basic and acidic residues" evidence="1">
    <location>
        <begin position="37"/>
        <end position="56"/>
    </location>
</feature>
<evidence type="ECO:0000256" key="1">
    <source>
        <dbReference type="SAM" id="MobiDB-lite"/>
    </source>
</evidence>
<dbReference type="Proteomes" id="UP000242791">
    <property type="component" value="Unassembled WGS sequence"/>
</dbReference>
<keyword evidence="3" id="KW-1185">Reference proteome</keyword>
<evidence type="ECO:0000313" key="3">
    <source>
        <dbReference type="Proteomes" id="UP000242791"/>
    </source>
</evidence>
<dbReference type="VEuPathDB" id="FungiDB:ACJ73_00320"/>
<accession>A0A1J9RJW5</accession>
<dbReference type="EMBL" id="LGTZ01000021">
    <property type="protein sequence ID" value="OJD28268.1"/>
    <property type="molecule type" value="Genomic_DNA"/>
</dbReference>
<protein>
    <submittedName>
        <fullName evidence="2">Uncharacterized protein</fullName>
    </submittedName>
</protein>
<evidence type="ECO:0000313" key="2">
    <source>
        <dbReference type="EMBL" id="OJD28268.1"/>
    </source>
</evidence>
<reference evidence="2 3" key="1">
    <citation type="submission" date="2015-08" db="EMBL/GenBank/DDBJ databases">
        <title>Emmonsia species relationships and genome sequence.</title>
        <authorList>
            <person name="Cuomo C.A."/>
            <person name="Schwartz I.S."/>
            <person name="Kenyon C."/>
            <person name="De Hoog G.S."/>
            <person name="Govender N.P."/>
            <person name="Botha A."/>
            <person name="Moreno L."/>
            <person name="De Vries M."/>
            <person name="Munoz J.F."/>
            <person name="Stielow J.B."/>
        </authorList>
    </citation>
    <scope>NUCLEOTIDE SEQUENCE [LARGE SCALE GENOMIC DNA]</scope>
    <source>
        <strain evidence="2 3">EI222</strain>
    </source>
</reference>
<proteinExistence type="predicted"/>
<dbReference type="AlphaFoldDB" id="A0A1J9RJW5"/>
<gene>
    <name evidence="2" type="ORF">ACJ73_00320</name>
</gene>
<name>A0A1J9RJW5_9EURO</name>